<dbReference type="GO" id="GO:0016491">
    <property type="term" value="F:oxidoreductase activity"/>
    <property type="evidence" value="ECO:0007669"/>
    <property type="project" value="UniProtKB-KW"/>
</dbReference>
<gene>
    <name evidence="3" type="ORF">SAMN02745691_01450</name>
</gene>
<reference evidence="3 4" key="1">
    <citation type="submission" date="2016-11" db="EMBL/GenBank/DDBJ databases">
        <authorList>
            <person name="Jaros S."/>
            <person name="Januszkiewicz K."/>
            <person name="Wedrychowicz H."/>
        </authorList>
    </citation>
    <scope>NUCLEOTIDE SEQUENCE [LARGE SCALE GENOMIC DNA]</scope>
    <source>
        <strain evidence="3 4">DSM 15970</strain>
    </source>
</reference>
<evidence type="ECO:0000256" key="1">
    <source>
        <dbReference type="ARBA" id="ARBA00006484"/>
    </source>
</evidence>
<keyword evidence="4" id="KW-1185">Reference proteome</keyword>
<dbReference type="PRINTS" id="PR00081">
    <property type="entry name" value="GDHRDH"/>
</dbReference>
<dbReference type="InterPro" id="IPR020904">
    <property type="entry name" value="Sc_DH/Rdtase_CS"/>
</dbReference>
<sequence length="246" mass="25967">MSRRAGFVLQDRVAIITGGASGLGLATAKNFILSGAKVMIADYSDKGAEVAKEIGASFVKVDVSVEADVKSMVEKTVEEFGRLDILVASAGIGGQQNMIADENMENWNRVNEVDYTGVMLSDKYAIMQMRKQGGGGAIVNLASMFGLVAVPTNIAYSAAKGGVINLTKAAGTAYAHEGIRVNAVCPGVIDTPLIPEDAKVQYRMLHPMRRLGEAWEVATLITFLCTDDAKFISGAAIPIDGGYTAV</sequence>
<dbReference type="OrthoDB" id="9803333at2"/>
<dbReference type="InterPro" id="IPR036291">
    <property type="entry name" value="NAD(P)-bd_dom_sf"/>
</dbReference>
<dbReference type="EMBL" id="FQYT01000013">
    <property type="protein sequence ID" value="SHJ15679.1"/>
    <property type="molecule type" value="Genomic_DNA"/>
</dbReference>
<keyword evidence="2" id="KW-0560">Oxidoreductase</keyword>
<dbReference type="Proteomes" id="UP000184342">
    <property type="component" value="Unassembled WGS sequence"/>
</dbReference>
<dbReference type="PANTHER" id="PTHR24321:SF11">
    <property type="entry name" value="BLR0893 PROTEIN"/>
    <property type="match status" value="1"/>
</dbReference>
<evidence type="ECO:0000313" key="3">
    <source>
        <dbReference type="EMBL" id="SHJ15679.1"/>
    </source>
</evidence>
<dbReference type="PRINTS" id="PR00080">
    <property type="entry name" value="SDRFAMILY"/>
</dbReference>
<dbReference type="InterPro" id="IPR002347">
    <property type="entry name" value="SDR_fam"/>
</dbReference>
<comment type="similarity">
    <text evidence="1">Belongs to the short-chain dehydrogenases/reductases (SDR) family.</text>
</comment>
<dbReference type="RefSeq" id="WP_073993684.1">
    <property type="nucleotide sequence ID" value="NZ_FQYT01000013.1"/>
</dbReference>
<proteinExistence type="inferred from homology"/>
<accession>A0A1M6H093</accession>
<dbReference type="CDD" id="cd05233">
    <property type="entry name" value="SDR_c"/>
    <property type="match status" value="1"/>
</dbReference>
<dbReference type="AlphaFoldDB" id="A0A1M6H093"/>
<name>A0A1M6H093_9FIRM</name>
<dbReference type="Gene3D" id="3.40.50.720">
    <property type="entry name" value="NAD(P)-binding Rossmann-like Domain"/>
    <property type="match status" value="1"/>
</dbReference>
<dbReference type="FunFam" id="3.40.50.720:FF:000084">
    <property type="entry name" value="Short-chain dehydrogenase reductase"/>
    <property type="match status" value="1"/>
</dbReference>
<evidence type="ECO:0000256" key="2">
    <source>
        <dbReference type="ARBA" id="ARBA00023002"/>
    </source>
</evidence>
<dbReference type="SUPFAM" id="SSF51735">
    <property type="entry name" value="NAD(P)-binding Rossmann-fold domains"/>
    <property type="match status" value="1"/>
</dbReference>
<dbReference type="Pfam" id="PF13561">
    <property type="entry name" value="adh_short_C2"/>
    <property type="match status" value="1"/>
</dbReference>
<dbReference type="PANTHER" id="PTHR24321">
    <property type="entry name" value="DEHYDROGENASES, SHORT CHAIN"/>
    <property type="match status" value="1"/>
</dbReference>
<evidence type="ECO:0000313" key="4">
    <source>
        <dbReference type="Proteomes" id="UP000184342"/>
    </source>
</evidence>
<dbReference type="PROSITE" id="PS00061">
    <property type="entry name" value="ADH_SHORT"/>
    <property type="match status" value="1"/>
</dbReference>
<organism evidence="3 4">
    <name type="scientific">Parasporobacterium paucivorans DSM 15970</name>
    <dbReference type="NCBI Taxonomy" id="1122934"/>
    <lineage>
        <taxon>Bacteria</taxon>
        <taxon>Bacillati</taxon>
        <taxon>Bacillota</taxon>
        <taxon>Clostridia</taxon>
        <taxon>Lachnospirales</taxon>
        <taxon>Lachnospiraceae</taxon>
        <taxon>Parasporobacterium</taxon>
    </lineage>
</organism>
<dbReference type="STRING" id="1122934.SAMN02745691_01450"/>
<dbReference type="GO" id="GO:0008206">
    <property type="term" value="P:bile acid metabolic process"/>
    <property type="evidence" value="ECO:0007669"/>
    <property type="project" value="UniProtKB-ARBA"/>
</dbReference>
<protein>
    <submittedName>
        <fullName evidence="3">NAD(P)-dependent dehydrogenase, short-chain alcohol dehydrogenase family</fullName>
    </submittedName>
</protein>